<gene>
    <name evidence="1" type="ORF">L6164_026419</name>
</gene>
<keyword evidence="2" id="KW-1185">Reference proteome</keyword>
<proteinExistence type="predicted"/>
<evidence type="ECO:0000313" key="2">
    <source>
        <dbReference type="Proteomes" id="UP000828941"/>
    </source>
</evidence>
<comment type="caution">
    <text evidence="1">The sequence shown here is derived from an EMBL/GenBank/DDBJ whole genome shotgun (WGS) entry which is preliminary data.</text>
</comment>
<protein>
    <submittedName>
        <fullName evidence="1">Uncharacterized protein</fullName>
    </submittedName>
</protein>
<name>A0ACB9LQ24_BAUVA</name>
<organism evidence="1 2">
    <name type="scientific">Bauhinia variegata</name>
    <name type="common">Purple orchid tree</name>
    <name type="synonym">Phanera variegata</name>
    <dbReference type="NCBI Taxonomy" id="167791"/>
    <lineage>
        <taxon>Eukaryota</taxon>
        <taxon>Viridiplantae</taxon>
        <taxon>Streptophyta</taxon>
        <taxon>Embryophyta</taxon>
        <taxon>Tracheophyta</taxon>
        <taxon>Spermatophyta</taxon>
        <taxon>Magnoliopsida</taxon>
        <taxon>eudicotyledons</taxon>
        <taxon>Gunneridae</taxon>
        <taxon>Pentapetalae</taxon>
        <taxon>rosids</taxon>
        <taxon>fabids</taxon>
        <taxon>Fabales</taxon>
        <taxon>Fabaceae</taxon>
        <taxon>Cercidoideae</taxon>
        <taxon>Cercideae</taxon>
        <taxon>Bauhiniinae</taxon>
        <taxon>Bauhinia</taxon>
    </lineage>
</organism>
<reference evidence="1 2" key="1">
    <citation type="journal article" date="2022" name="DNA Res.">
        <title>Chromosomal-level genome assembly of the orchid tree Bauhinia variegata (Leguminosae; Cercidoideae) supports the allotetraploid origin hypothesis of Bauhinia.</title>
        <authorList>
            <person name="Zhong Y."/>
            <person name="Chen Y."/>
            <person name="Zheng D."/>
            <person name="Pang J."/>
            <person name="Liu Y."/>
            <person name="Luo S."/>
            <person name="Meng S."/>
            <person name="Qian L."/>
            <person name="Wei D."/>
            <person name="Dai S."/>
            <person name="Zhou R."/>
        </authorList>
    </citation>
    <scope>NUCLEOTIDE SEQUENCE [LARGE SCALE GENOMIC DNA]</scope>
    <source>
        <strain evidence="1">BV-YZ2020</strain>
    </source>
</reference>
<evidence type="ECO:0000313" key="1">
    <source>
        <dbReference type="EMBL" id="KAI4313436.1"/>
    </source>
</evidence>
<dbReference type="Proteomes" id="UP000828941">
    <property type="component" value="Chromosome 11"/>
</dbReference>
<sequence>MGTLRKTCESGNYNTVILTFLSQFGPQIEPKVRFADGLCGEPITTCDLPSQIEYCQSQGIKVFLSVGSASSGSQLYNIPTAAYAKELGTYLWKNFLSGQDGPLGIVTLDGIEFFFQG</sequence>
<accession>A0ACB9LQ24</accession>
<dbReference type="EMBL" id="CM039436">
    <property type="protein sequence ID" value="KAI4313436.1"/>
    <property type="molecule type" value="Genomic_DNA"/>
</dbReference>